<protein>
    <submittedName>
        <fullName evidence="1">Uncharacterized protein</fullName>
    </submittedName>
</protein>
<name>A0A4V1WPD3_9PLEO</name>
<proteinExistence type="predicted"/>
<evidence type="ECO:0000313" key="2">
    <source>
        <dbReference type="Proteomes" id="UP000292402"/>
    </source>
</evidence>
<organism evidence="1 2">
    <name type="scientific">Alternaria tenuissima</name>
    <dbReference type="NCBI Taxonomy" id="119927"/>
    <lineage>
        <taxon>Eukaryota</taxon>
        <taxon>Fungi</taxon>
        <taxon>Dikarya</taxon>
        <taxon>Ascomycota</taxon>
        <taxon>Pezizomycotina</taxon>
        <taxon>Dothideomycetes</taxon>
        <taxon>Pleosporomycetidae</taxon>
        <taxon>Pleosporales</taxon>
        <taxon>Pleosporineae</taxon>
        <taxon>Pleosporaceae</taxon>
        <taxon>Alternaria</taxon>
        <taxon>Alternaria sect. Alternaria</taxon>
        <taxon>Alternaria alternata complex</taxon>
    </lineage>
</organism>
<reference evidence="2" key="1">
    <citation type="journal article" date="2019" name="bioRxiv">
        <title>Genomics, evolutionary history and diagnostics of the Alternaria alternata species group including apple and Asian pear pathotypes.</title>
        <authorList>
            <person name="Armitage A.D."/>
            <person name="Cockerton H.M."/>
            <person name="Sreenivasaprasad S."/>
            <person name="Woodhall J.W."/>
            <person name="Lane C.R."/>
            <person name="Harrison R.J."/>
            <person name="Clarkson J.P."/>
        </authorList>
    </citation>
    <scope>NUCLEOTIDE SEQUENCE [LARGE SCALE GENOMIC DNA]</scope>
    <source>
        <strain evidence="2">FERA 1082</strain>
    </source>
</reference>
<gene>
    <name evidence="1" type="ORF">AA0114_g1326</name>
</gene>
<dbReference type="EMBL" id="PDXA01000003">
    <property type="protein sequence ID" value="RYN59994.1"/>
    <property type="molecule type" value="Genomic_DNA"/>
</dbReference>
<evidence type="ECO:0000313" key="1">
    <source>
        <dbReference type="EMBL" id="RYN59994.1"/>
    </source>
</evidence>
<accession>A0A4V1WPD3</accession>
<sequence length="71" mass="7810">MSADVKEWTALLSQKDRTGRDTVVGRLKEEETQRTAGFAQVSPPVRQETNLAPPHFAVIIPAAIINPLSRV</sequence>
<dbReference type="AlphaFoldDB" id="A0A4V1WPD3"/>
<comment type="caution">
    <text evidence="1">The sequence shown here is derived from an EMBL/GenBank/DDBJ whole genome shotgun (WGS) entry which is preliminary data.</text>
</comment>
<dbReference type="Proteomes" id="UP000292402">
    <property type="component" value="Unassembled WGS sequence"/>
</dbReference>